<keyword evidence="1" id="KW-0472">Membrane</keyword>
<dbReference type="PANTHER" id="PTHR39387">
    <property type="entry name" value="SHAVENOID, ISOFORM B"/>
    <property type="match status" value="1"/>
</dbReference>
<evidence type="ECO:0000256" key="1">
    <source>
        <dbReference type="SAM" id="Phobius"/>
    </source>
</evidence>
<dbReference type="AlphaFoldDB" id="A0A914V583"/>
<sequence length="264" mass="29752">WMGGQAEQVELRGGLVQVTLRCDASAEAEHCVAFRVYGVNGDEDDDSASGMLASSKKGDRLELIVAILCAVLLFLTVLGSVIMWNLCWRYHKDRLSRKIHMQVMYQQRVQQGIYQTNQPPFPYPPAPGQHPFSPMGDCMVPSQLEIHRQMEAEANASRAQWSGSIDFPDAQGPASPSAAANTVALLSNAEQQQLRIQPPPPYPQNAKRKLFFSPEFFEPELMQDPPQLAEEFLYEVRRMIDMAKNRIRLRRHMPNLFAIPEEGG</sequence>
<keyword evidence="1" id="KW-0812">Transmembrane</keyword>
<accession>A0A914V583</accession>
<organism evidence="2 3">
    <name type="scientific">Plectus sambesii</name>
    <dbReference type="NCBI Taxonomy" id="2011161"/>
    <lineage>
        <taxon>Eukaryota</taxon>
        <taxon>Metazoa</taxon>
        <taxon>Ecdysozoa</taxon>
        <taxon>Nematoda</taxon>
        <taxon>Chromadorea</taxon>
        <taxon>Plectida</taxon>
        <taxon>Plectina</taxon>
        <taxon>Plectoidea</taxon>
        <taxon>Plectidae</taxon>
        <taxon>Plectus</taxon>
    </lineage>
</organism>
<feature type="transmembrane region" description="Helical" evidence="1">
    <location>
        <begin position="63"/>
        <end position="88"/>
    </location>
</feature>
<proteinExistence type="predicted"/>
<evidence type="ECO:0000313" key="3">
    <source>
        <dbReference type="WBParaSite" id="PSAMB.scaffold15339size1608.g36473.t1"/>
    </source>
</evidence>
<protein>
    <submittedName>
        <fullName evidence="3">Uncharacterized protein</fullName>
    </submittedName>
</protein>
<dbReference type="GO" id="GO:0005938">
    <property type="term" value="C:cell cortex"/>
    <property type="evidence" value="ECO:0007669"/>
    <property type="project" value="TreeGrafter"/>
</dbReference>
<evidence type="ECO:0000313" key="2">
    <source>
        <dbReference type="Proteomes" id="UP000887566"/>
    </source>
</evidence>
<dbReference type="Proteomes" id="UP000887566">
    <property type="component" value="Unplaced"/>
</dbReference>
<dbReference type="WBParaSite" id="PSAMB.scaffold15339size1608.g36473.t1">
    <property type="protein sequence ID" value="PSAMB.scaffold15339size1608.g36473.t1"/>
    <property type="gene ID" value="PSAMB.scaffold15339size1608.g36473"/>
</dbReference>
<keyword evidence="2" id="KW-1185">Reference proteome</keyword>
<name>A0A914V583_9BILA</name>
<dbReference type="PANTHER" id="PTHR39387:SF1">
    <property type="entry name" value="SHAVENOID, ISOFORM B"/>
    <property type="match status" value="1"/>
</dbReference>
<reference evidence="3" key="1">
    <citation type="submission" date="2022-11" db="UniProtKB">
        <authorList>
            <consortium name="WormBaseParasite"/>
        </authorList>
    </citation>
    <scope>IDENTIFICATION</scope>
</reference>
<keyword evidence="1" id="KW-1133">Transmembrane helix</keyword>